<dbReference type="PANTHER" id="PTHR30221:SF1">
    <property type="entry name" value="SMALL-CONDUCTANCE MECHANOSENSITIVE CHANNEL"/>
    <property type="match status" value="1"/>
</dbReference>
<reference evidence="3" key="1">
    <citation type="submission" date="2020-02" db="EMBL/GenBank/DDBJ databases">
        <authorList>
            <person name="Meier V. D."/>
        </authorList>
    </citation>
    <scope>NUCLEOTIDE SEQUENCE</scope>
    <source>
        <strain evidence="3">AVDCRST_MAG25</strain>
    </source>
</reference>
<keyword evidence="2" id="KW-1133">Transmembrane helix</keyword>
<feature type="transmembrane region" description="Helical" evidence="2">
    <location>
        <begin position="20"/>
        <end position="38"/>
    </location>
</feature>
<dbReference type="AlphaFoldDB" id="A0A6J4S680"/>
<keyword evidence="2" id="KW-0472">Membrane</keyword>
<dbReference type="Pfam" id="PF05552">
    <property type="entry name" value="MS_channel_1st_1"/>
    <property type="match status" value="2"/>
</dbReference>
<dbReference type="EMBL" id="CADCVI010000228">
    <property type="protein sequence ID" value="CAA9490690.1"/>
    <property type="molecule type" value="Genomic_DNA"/>
</dbReference>
<organism evidence="3">
    <name type="scientific">uncultured Rubrobacteraceae bacterium</name>
    <dbReference type="NCBI Taxonomy" id="349277"/>
    <lineage>
        <taxon>Bacteria</taxon>
        <taxon>Bacillati</taxon>
        <taxon>Actinomycetota</taxon>
        <taxon>Rubrobacteria</taxon>
        <taxon>Rubrobacterales</taxon>
        <taxon>Rubrobacteraceae</taxon>
        <taxon>environmental samples</taxon>
    </lineage>
</organism>
<accession>A0A6J4S680</accession>
<feature type="compositionally biased region" description="Basic and acidic residues" evidence="1">
    <location>
        <begin position="242"/>
        <end position="254"/>
    </location>
</feature>
<dbReference type="PANTHER" id="PTHR30221">
    <property type="entry name" value="SMALL-CONDUCTANCE MECHANOSENSITIVE CHANNEL"/>
    <property type="match status" value="1"/>
</dbReference>
<keyword evidence="2" id="KW-0812">Transmembrane</keyword>
<evidence type="ECO:0000256" key="2">
    <source>
        <dbReference type="SAM" id="Phobius"/>
    </source>
</evidence>
<feature type="transmembrane region" description="Helical" evidence="2">
    <location>
        <begin position="112"/>
        <end position="140"/>
    </location>
</feature>
<evidence type="ECO:0000313" key="3">
    <source>
        <dbReference type="EMBL" id="CAA9490690.1"/>
    </source>
</evidence>
<evidence type="ECO:0008006" key="4">
    <source>
        <dbReference type="Google" id="ProtNLM"/>
    </source>
</evidence>
<name>A0A6J4S680_9ACTN</name>
<sequence>MENSGIGRSLSQALGGLMDALPALIGALLILIIGYIIAKVLQGIVTRVLQSMGFEGWMEKGGVKQFFDRSQTRQTPLSILGKLVFWLVFFIAISMAVDTLGITAISEVLSQFIAYIPQLIAAVLILVLATLLATFVAGIVRGATGSSIAGSVAQYGIIVFAVFAALTQMGIAEELIAPTFLILLGSVALAAALAFGLGGQNVAQRLVEQGYQKSGEARQQIQQQQQHQQQDGSSEASFTRVDSGDRPDARRLDR</sequence>
<gene>
    <name evidence="3" type="ORF">AVDCRST_MAG25-3340</name>
</gene>
<feature type="transmembrane region" description="Helical" evidence="2">
    <location>
        <begin position="83"/>
        <end position="106"/>
    </location>
</feature>
<feature type="transmembrane region" description="Helical" evidence="2">
    <location>
        <begin position="152"/>
        <end position="171"/>
    </location>
</feature>
<evidence type="ECO:0000256" key="1">
    <source>
        <dbReference type="SAM" id="MobiDB-lite"/>
    </source>
</evidence>
<dbReference type="GO" id="GO:0008381">
    <property type="term" value="F:mechanosensitive monoatomic ion channel activity"/>
    <property type="evidence" value="ECO:0007669"/>
    <property type="project" value="InterPro"/>
</dbReference>
<feature type="compositionally biased region" description="Low complexity" evidence="1">
    <location>
        <begin position="219"/>
        <end position="230"/>
    </location>
</feature>
<protein>
    <recommendedName>
        <fullName evidence="4">CmpX</fullName>
    </recommendedName>
</protein>
<proteinExistence type="predicted"/>
<feature type="transmembrane region" description="Helical" evidence="2">
    <location>
        <begin position="177"/>
        <end position="197"/>
    </location>
</feature>
<dbReference type="InterPro" id="IPR008910">
    <property type="entry name" value="MSC_TM_helix"/>
</dbReference>
<dbReference type="Gene3D" id="1.10.287.1260">
    <property type="match status" value="1"/>
</dbReference>
<dbReference type="InterPro" id="IPR045275">
    <property type="entry name" value="MscS_archaea/bacteria_type"/>
</dbReference>
<feature type="region of interest" description="Disordered" evidence="1">
    <location>
        <begin position="217"/>
        <end position="254"/>
    </location>
</feature>